<dbReference type="AlphaFoldDB" id="A0A0D7BDM3"/>
<evidence type="ECO:0000256" key="1">
    <source>
        <dbReference type="SAM" id="MobiDB-lite"/>
    </source>
</evidence>
<dbReference type="OrthoDB" id="3256283at2759"/>
<protein>
    <submittedName>
        <fullName evidence="2">Uncharacterized protein</fullName>
    </submittedName>
</protein>
<dbReference type="EMBL" id="KN880507">
    <property type="protein sequence ID" value="KIY68234.1"/>
    <property type="molecule type" value="Genomic_DNA"/>
</dbReference>
<gene>
    <name evidence="2" type="ORF">CYLTODRAFT_489964</name>
</gene>
<sequence>MPSKKRTADALQDASPDVRITSTTTENGVDKPPLAKKARQTSTAATKPKGTDKEKETVDKPVDGEANRSENNSSADKDAASERPNGSFDLYIMDLPFLKKALMPAGASAPNYPALYKDLVARQSKKDRSGQVNFGEHNGAMRVFAPGFSDPMEESPYDLTLSGVKVVGKTSFTSKELAKFFPAPPSTDGSGMIVADLNVDGGCGVASASGKIKMMVNPSQKMYFGTLALKVSYSGLYRRKGHGSGTNETFAFWAIKSREGDEKRI</sequence>
<name>A0A0D7BDM3_9AGAR</name>
<feature type="compositionally biased region" description="Basic and acidic residues" evidence="1">
    <location>
        <begin position="49"/>
        <end position="68"/>
    </location>
</feature>
<dbReference type="Proteomes" id="UP000054007">
    <property type="component" value="Unassembled WGS sequence"/>
</dbReference>
<reference evidence="2 3" key="1">
    <citation type="journal article" date="2015" name="Fungal Genet. Biol.">
        <title>Evolution of novel wood decay mechanisms in Agaricales revealed by the genome sequences of Fistulina hepatica and Cylindrobasidium torrendii.</title>
        <authorList>
            <person name="Floudas D."/>
            <person name="Held B.W."/>
            <person name="Riley R."/>
            <person name="Nagy L.G."/>
            <person name="Koehler G."/>
            <person name="Ransdell A.S."/>
            <person name="Younus H."/>
            <person name="Chow J."/>
            <person name="Chiniquy J."/>
            <person name="Lipzen A."/>
            <person name="Tritt A."/>
            <person name="Sun H."/>
            <person name="Haridas S."/>
            <person name="LaButti K."/>
            <person name="Ohm R.A."/>
            <person name="Kues U."/>
            <person name="Blanchette R.A."/>
            <person name="Grigoriev I.V."/>
            <person name="Minto R.E."/>
            <person name="Hibbett D.S."/>
        </authorList>
    </citation>
    <scope>NUCLEOTIDE SEQUENCE [LARGE SCALE GENOMIC DNA]</scope>
    <source>
        <strain evidence="2 3">FP15055 ss-10</strain>
    </source>
</reference>
<organism evidence="2 3">
    <name type="scientific">Cylindrobasidium torrendii FP15055 ss-10</name>
    <dbReference type="NCBI Taxonomy" id="1314674"/>
    <lineage>
        <taxon>Eukaryota</taxon>
        <taxon>Fungi</taxon>
        <taxon>Dikarya</taxon>
        <taxon>Basidiomycota</taxon>
        <taxon>Agaricomycotina</taxon>
        <taxon>Agaricomycetes</taxon>
        <taxon>Agaricomycetidae</taxon>
        <taxon>Agaricales</taxon>
        <taxon>Marasmiineae</taxon>
        <taxon>Physalacriaceae</taxon>
        <taxon>Cylindrobasidium</taxon>
    </lineage>
</organism>
<evidence type="ECO:0000313" key="3">
    <source>
        <dbReference type="Proteomes" id="UP000054007"/>
    </source>
</evidence>
<proteinExistence type="predicted"/>
<keyword evidence="3" id="KW-1185">Reference proteome</keyword>
<evidence type="ECO:0000313" key="2">
    <source>
        <dbReference type="EMBL" id="KIY68234.1"/>
    </source>
</evidence>
<feature type="region of interest" description="Disordered" evidence="1">
    <location>
        <begin position="1"/>
        <end position="85"/>
    </location>
</feature>
<accession>A0A0D7BDM3</accession>